<feature type="domain" description="Reverse transcriptase" evidence="2">
    <location>
        <begin position="508"/>
        <end position="788"/>
    </location>
</feature>
<dbReference type="InterPro" id="IPR043502">
    <property type="entry name" value="DNA/RNA_pol_sf"/>
</dbReference>
<feature type="compositionally biased region" description="Polar residues" evidence="1">
    <location>
        <begin position="174"/>
        <end position="206"/>
    </location>
</feature>
<dbReference type="SUPFAM" id="SSF56672">
    <property type="entry name" value="DNA/RNA polymerases"/>
    <property type="match status" value="1"/>
</dbReference>
<dbReference type="PANTHER" id="PTHR33116:SF78">
    <property type="entry name" value="OS12G0587133 PROTEIN"/>
    <property type="match status" value="1"/>
</dbReference>
<evidence type="ECO:0000313" key="3">
    <source>
        <dbReference type="EMBL" id="SPC88254.1"/>
    </source>
</evidence>
<evidence type="ECO:0000256" key="1">
    <source>
        <dbReference type="SAM" id="MobiDB-lite"/>
    </source>
</evidence>
<dbReference type="CDD" id="cd01650">
    <property type="entry name" value="RT_nLTR_like"/>
    <property type="match status" value="1"/>
</dbReference>
<proteinExistence type="predicted"/>
<dbReference type="InterPro" id="IPR000477">
    <property type="entry name" value="RT_dom"/>
</dbReference>
<name>A0A2N9FNE4_FAGSY</name>
<dbReference type="SUPFAM" id="SSF56219">
    <property type="entry name" value="DNase I-like"/>
    <property type="match status" value="1"/>
</dbReference>
<accession>A0A2N9FNE4</accession>
<evidence type="ECO:0000259" key="2">
    <source>
        <dbReference type="PROSITE" id="PS50878"/>
    </source>
</evidence>
<sequence length="1115" mass="126681">MHCRNGYKAIHIIRRSNRNGTFLEISEFHSSSCQEVVCITKGRNSQGWHAFAKLCKSFRDASQQSNKNGVANLRRRVAVGGSTTHERGEGSKPQITHNALSANNIISVSLENVTNSTNKEGLRNSSHSNFDVNARLNLTLELICELGGKWEVSRANVIQPRAPPKPRPPHTEAGPSTQDSRPKSSQQMWRPKSTQMDPAKTNSNGPSPDPMQPSSPNWEMKLQDGRRIVMPETMPLTPISANPFYALSTDLEGFETCSTVEDEDPLPMVEWTEVSPNELPPSLTNFEFELQDDTREEEVLWVEPLAVSIPAEGETCEKEAQAEAILRIKASETKLHTINRKLVQSLWRCRHVDWICQDSNRASSGILLMWDKRVMVKVEEAVGLHSLSCKFREVASGFKWAFFGVYGPSNGVDRGTLWEELSGVFYWWDVPWLDRFLFSPALETHFSRIVQKRLPRIVSDHFPVMLTCDFMERGMASDKAPGPDGFSMTFFQCCWDIVKKEVMEMFHYFHTYRSFATRINATFLSLIPKKPGASECKDFLPINLMTGIYKIIAKVLANRLKIVMEKIVSVTQNAFVGGWQILDSVLIANESLDNHLKSVTPEVLCKLDLEKAYDHVNWNFFLYLLRRCGFSAKWRSWIFFCISIARFSILVNGCSSGFFPSTRGLRQGDRLSPLLFLIVMEALSRMMKRVVDGGFITGFSVGHQDACALAISHLLFADDTLILCGADSDQLWHLRGVFTGFQAISGLKINLGKSELVSVGDVPNVHELASILECRASALPLTYLGLPLGASFKNKSIWNPVVEKIEKRLAGWKRFYLSKGGILTLIKSTLTNLPTYCPIPKSVARRIEKFQRDFLWDGLDDEPKFHLVHWKKCGDQPLKLSFPELYSLARYPEPTVAESMRFQGSSIHWDVVFIRAIKDWELEAVVSFLDLLYSCSITRGGLDSLHWKLSRSRKFEIKSFYKELTQVDHFPFQWKSIWKVKVPTRVAFFTWTAALGGESVNHLLLHCPITRDLWDMVFTLFGVCWVMPKGVEDLLACWAGRFGKGEAASLWKIIPHCLMWIIWCERNARTFTGVEAAVPALKFSFFQTLFEWSTTFSIVHSETMSDMLDLWSFHT</sequence>
<dbReference type="PANTHER" id="PTHR33116">
    <property type="entry name" value="REVERSE TRANSCRIPTASE ZINC-BINDING DOMAIN-CONTAINING PROTEIN-RELATED-RELATED"/>
    <property type="match status" value="1"/>
</dbReference>
<reference evidence="3" key="1">
    <citation type="submission" date="2018-02" db="EMBL/GenBank/DDBJ databases">
        <authorList>
            <person name="Cohen D.B."/>
            <person name="Kent A.D."/>
        </authorList>
    </citation>
    <scope>NUCLEOTIDE SEQUENCE</scope>
</reference>
<feature type="region of interest" description="Disordered" evidence="1">
    <location>
        <begin position="159"/>
        <end position="219"/>
    </location>
</feature>
<organism evidence="3">
    <name type="scientific">Fagus sylvatica</name>
    <name type="common">Beechnut</name>
    <dbReference type="NCBI Taxonomy" id="28930"/>
    <lineage>
        <taxon>Eukaryota</taxon>
        <taxon>Viridiplantae</taxon>
        <taxon>Streptophyta</taxon>
        <taxon>Embryophyta</taxon>
        <taxon>Tracheophyta</taxon>
        <taxon>Spermatophyta</taxon>
        <taxon>Magnoliopsida</taxon>
        <taxon>eudicotyledons</taxon>
        <taxon>Gunneridae</taxon>
        <taxon>Pentapetalae</taxon>
        <taxon>rosids</taxon>
        <taxon>fabids</taxon>
        <taxon>Fagales</taxon>
        <taxon>Fagaceae</taxon>
        <taxon>Fagus</taxon>
    </lineage>
</organism>
<dbReference type="AlphaFoldDB" id="A0A2N9FNE4"/>
<dbReference type="Pfam" id="PF00078">
    <property type="entry name" value="RVT_1"/>
    <property type="match status" value="1"/>
</dbReference>
<dbReference type="InterPro" id="IPR036691">
    <property type="entry name" value="Endo/exonu/phosph_ase_sf"/>
</dbReference>
<protein>
    <recommendedName>
        <fullName evidence="2">Reverse transcriptase domain-containing protein</fullName>
    </recommendedName>
</protein>
<dbReference type="EMBL" id="OIVN01000981">
    <property type="protein sequence ID" value="SPC88254.1"/>
    <property type="molecule type" value="Genomic_DNA"/>
</dbReference>
<gene>
    <name evidence="3" type="ORF">FSB_LOCUS16136</name>
</gene>
<dbReference type="PROSITE" id="PS50878">
    <property type="entry name" value="RT_POL"/>
    <property type="match status" value="1"/>
</dbReference>